<comment type="caution">
    <text evidence="1">The sequence shown here is derived from an EMBL/GenBank/DDBJ whole genome shotgun (WGS) entry which is preliminary data.</text>
</comment>
<proteinExistence type="predicted"/>
<dbReference type="EMBL" id="JAJFZV010000004">
    <property type="protein sequence ID" value="MCC3297384.1"/>
    <property type="molecule type" value="Genomic_DNA"/>
</dbReference>
<dbReference type="AlphaFoldDB" id="A0A9X1MCB5"/>
<reference evidence="1" key="1">
    <citation type="submission" date="2021-10" db="EMBL/GenBank/DDBJ databases">
        <title>Novel species in genus Arthrobacter.</title>
        <authorList>
            <person name="Liu Y."/>
        </authorList>
    </citation>
    <scope>NUCLEOTIDE SEQUENCE</scope>
    <source>
        <strain evidence="1">Zg-Y453</strain>
    </source>
</reference>
<name>A0A9X1MCB5_9MICC</name>
<accession>A0A9X1MCB5</accession>
<gene>
    <name evidence="1" type="ORF">LJ757_06145</name>
</gene>
<dbReference type="Proteomes" id="UP001139158">
    <property type="component" value="Unassembled WGS sequence"/>
</dbReference>
<keyword evidence="2" id="KW-1185">Reference proteome</keyword>
<organism evidence="1 2">
    <name type="scientific">Arthrobacter caoxuetaonis</name>
    <dbReference type="NCBI Taxonomy" id="2886935"/>
    <lineage>
        <taxon>Bacteria</taxon>
        <taxon>Bacillati</taxon>
        <taxon>Actinomycetota</taxon>
        <taxon>Actinomycetes</taxon>
        <taxon>Micrococcales</taxon>
        <taxon>Micrococcaceae</taxon>
        <taxon>Arthrobacter</taxon>
    </lineage>
</organism>
<evidence type="ECO:0000313" key="2">
    <source>
        <dbReference type="Proteomes" id="UP001139158"/>
    </source>
</evidence>
<dbReference type="RefSeq" id="WP_227895235.1">
    <property type="nucleotide sequence ID" value="NZ_CP099466.1"/>
</dbReference>
<protein>
    <submittedName>
        <fullName evidence="1">Uncharacterized protein</fullName>
    </submittedName>
</protein>
<sequence>MTWRWYEVDAASLEFEHRSDWAVEEIDPIANDPAGGVSLEVRDGGGRLIAGLDTGVITDLVCTPTGQPPAYVEYDAQPMPELESAGGTEQRFVYRSVSPAPGAGAQVTYAVVSGPVPTPEAVACGLFDYFDLTESSGGRFSGAVHADEGSSVEQHLQKAAAFENSQEFRDVKRMLVSLRNTD</sequence>
<evidence type="ECO:0000313" key="1">
    <source>
        <dbReference type="EMBL" id="MCC3297384.1"/>
    </source>
</evidence>